<protein>
    <submittedName>
        <fullName evidence="1">Uncharacterized protein</fullName>
    </submittedName>
</protein>
<organism evidence="1 2">
    <name type="scientific">Musa balbisiana</name>
    <name type="common">Banana</name>
    <dbReference type="NCBI Taxonomy" id="52838"/>
    <lineage>
        <taxon>Eukaryota</taxon>
        <taxon>Viridiplantae</taxon>
        <taxon>Streptophyta</taxon>
        <taxon>Embryophyta</taxon>
        <taxon>Tracheophyta</taxon>
        <taxon>Spermatophyta</taxon>
        <taxon>Magnoliopsida</taxon>
        <taxon>Liliopsida</taxon>
        <taxon>Zingiberales</taxon>
        <taxon>Musaceae</taxon>
        <taxon>Musa</taxon>
    </lineage>
</organism>
<evidence type="ECO:0000313" key="1">
    <source>
        <dbReference type="EMBL" id="THU52152.1"/>
    </source>
</evidence>
<reference evidence="1 2" key="1">
    <citation type="journal article" date="2019" name="Nat. Plants">
        <title>Genome sequencing of Musa balbisiana reveals subgenome evolution and function divergence in polyploid bananas.</title>
        <authorList>
            <person name="Yao X."/>
        </authorList>
    </citation>
    <scope>NUCLEOTIDE SEQUENCE [LARGE SCALE GENOMIC DNA]</scope>
    <source>
        <strain evidence="2">cv. DH-PKW</strain>
        <tissue evidence="1">Leaves</tissue>
    </source>
</reference>
<comment type="caution">
    <text evidence="1">The sequence shown here is derived from an EMBL/GenBank/DDBJ whole genome shotgun (WGS) entry which is preliminary data.</text>
</comment>
<dbReference type="EMBL" id="PYDT01000008">
    <property type="protein sequence ID" value="THU52152.1"/>
    <property type="molecule type" value="Genomic_DNA"/>
</dbReference>
<sequence length="232" mass="25682">MFLLQTLINLSLEPRSDLQKLILGWMSRKAHIINGEGGRGVRERYLALSPFADGEEAAAIRARQRKMPPQLPPFAKENAAVVVAVEKETLSPVHLGHGCDFVDAVLIWFNRTSVPNTLDSGSTQPNQAGAWAAPDSVTTDSRKFKTSYRGLNLFSKLNARSTGWPMIYVSSQPASFIRNVILSHKFFFERFQMAGCLLNAAMLSGWDHPKLIRVAKVASNLDLLKVMTVKSA</sequence>
<keyword evidence="2" id="KW-1185">Reference proteome</keyword>
<dbReference type="AlphaFoldDB" id="A0A4S8IW93"/>
<name>A0A4S8IW93_MUSBA</name>
<dbReference type="Proteomes" id="UP000317650">
    <property type="component" value="Chromosome 10"/>
</dbReference>
<evidence type="ECO:0000313" key="2">
    <source>
        <dbReference type="Proteomes" id="UP000317650"/>
    </source>
</evidence>
<gene>
    <name evidence="1" type="ORF">C4D60_Mb10t00980</name>
</gene>
<accession>A0A4S8IW93</accession>
<proteinExistence type="predicted"/>